<dbReference type="Pfam" id="PF12419">
    <property type="entry name" value="DUF3670"/>
    <property type="match status" value="1"/>
</dbReference>
<dbReference type="CDD" id="cd18012">
    <property type="entry name" value="DEXQc_arch_SWI2_SNF2"/>
    <property type="match status" value="1"/>
</dbReference>
<dbReference type="SMART" id="SM00490">
    <property type="entry name" value="HELICc"/>
    <property type="match status" value="1"/>
</dbReference>
<dbReference type="RefSeq" id="WP_107563730.1">
    <property type="nucleotide sequence ID" value="NZ_NVQC01000030.1"/>
</dbReference>
<evidence type="ECO:0000256" key="1">
    <source>
        <dbReference type="ARBA" id="ARBA00022801"/>
    </source>
</evidence>
<dbReference type="InterPro" id="IPR022138">
    <property type="entry name" value="DUF3670"/>
</dbReference>
<dbReference type="GO" id="GO:0004386">
    <property type="term" value="F:helicase activity"/>
    <property type="evidence" value="ECO:0007669"/>
    <property type="project" value="UniProtKB-KW"/>
</dbReference>
<dbReference type="PROSITE" id="PS51194">
    <property type="entry name" value="HELICASE_CTER"/>
    <property type="match status" value="1"/>
</dbReference>
<dbReference type="AlphaFoldDB" id="A0A2T4TVH1"/>
<dbReference type="Pfam" id="PF00176">
    <property type="entry name" value="SNF2-rel_dom"/>
    <property type="match status" value="1"/>
</dbReference>
<reference evidence="5 6" key="1">
    <citation type="submission" date="2017-09" db="EMBL/GenBank/DDBJ databases">
        <title>Bloom of a denitrifying methanotroph, Candidatus Methylomirabilis limnetica, in a deep stratified lake.</title>
        <authorList>
            <person name="Graf J.S."/>
            <person name="Marchant H.K."/>
            <person name="Tienken D."/>
            <person name="Hach P.F."/>
            <person name="Brand A."/>
            <person name="Schubert C.J."/>
            <person name="Kuypers M.M."/>
            <person name="Milucka J."/>
        </authorList>
    </citation>
    <scope>NUCLEOTIDE SEQUENCE [LARGE SCALE GENOMIC DNA]</scope>
    <source>
        <strain evidence="5 6">Zug</strain>
    </source>
</reference>
<dbReference type="InterPro" id="IPR000330">
    <property type="entry name" value="SNF2_N"/>
</dbReference>
<dbReference type="InterPro" id="IPR027417">
    <property type="entry name" value="P-loop_NTPase"/>
</dbReference>
<feature type="domain" description="Helicase ATP-binding" evidence="3">
    <location>
        <begin position="602"/>
        <end position="764"/>
    </location>
</feature>
<dbReference type="Pfam" id="PF00271">
    <property type="entry name" value="Helicase_C"/>
    <property type="match status" value="1"/>
</dbReference>
<dbReference type="InterPro" id="IPR001650">
    <property type="entry name" value="Helicase_C-like"/>
</dbReference>
<feature type="region of interest" description="Disordered" evidence="2">
    <location>
        <begin position="248"/>
        <end position="270"/>
    </location>
</feature>
<dbReference type="SMART" id="SM00487">
    <property type="entry name" value="DEXDc"/>
    <property type="match status" value="1"/>
</dbReference>
<sequence length="1064" mass="116096">MIVVHSGVYDGRVLLWGETSAQSDAVLPTRRRGRKPEVSHPPSLPYDPEAKGLSAALMEAGFSFAADKKRIETVIAWMPTMDKQPVASSPLIAEPPKSRAKPILTPWTVTTLPLSPEQAVEVLCACVGKQTLAPGVVVGSDLAFWATAMRFAAALVARQQFLPGVTDDTGTYRARWGPVFAGPDADRLATLAKAMPHICRALTRESVLPPETPSRSVLCDFIDGIVDYLVRSPLQACGDKPALLTQPSPIKSGLGRKKQTSTPSARLRACPGLDPGTGFDSVHDQWLYALRSPHGIMEGDAAALAQFAVQVREWQHPIAVSTATPFRLCFRLEEPEGNGDDSGAWYVRYLLQAADDPSLLIPAKDAWNAKGPQASILRSGGFKAREYLLSSLGQVSGISSHIEASLKTAAPGGYELDSTGAHGFLINSAAVLEQAGVGVLLPAWWTRKGTKLRLTARAHVKSPKMQGGGGLSLDSIVQFDWQIALGGERLSLEELKVLARLKQPLVKVRGQWVQMNAEEIRTALDFWKKAAGHATAREIVRMALGAGKAPDGIAFEGVTATGWIADLLSSLDGRAAFESLPAPDGFQGTLRPYQMRGYSWLAFLRRWGLGACLADDMGLGKTIMALALIQRDWEADDKRPVLLVCPTSVVGNWQKEAAGFTPDLPVMVHHGIARTKGAELKTKAQKQALVISSYALLHRDFETLKEVPWSGVILDEAQNIKNPETKQAKAARALKAGYRIALTGTPVENNIGDLWSIIEFLNPGFLGTQSEFKRTFFVPIQANRDQEAVKHLKGLTGPFILRRLKTDKSIITDLPEKMEMKVFCTLTREQASLYAAVVKDATSKLNSSKGIQRKGVVLATLSKLKQVCNHPAQLLGDNSAIPGRSGKLARLTEMLEEIIQVGDRALVFSQFAEMGDILRRHLQEVFGREVLFLHGGVSQPQRNRMVERFQAGGDGPQIFLLSLKAGGVGLNLTRANHVFHFDRWWNPAVENQATDRVFRIGQTKNVQVHKFLCVGTLEEKIDEMIERKQEIAEGVVGTGEGWLTELSTTALKDLFTLRKEAIGE</sequence>
<protein>
    <submittedName>
        <fullName evidence="5">ATP-dependent helicase</fullName>
    </submittedName>
</protein>
<dbReference type="Gene3D" id="3.40.50.300">
    <property type="entry name" value="P-loop containing nucleotide triphosphate hydrolases"/>
    <property type="match status" value="1"/>
</dbReference>
<name>A0A2T4TVH1_9BACT</name>
<comment type="caution">
    <text evidence="5">The sequence shown here is derived from an EMBL/GenBank/DDBJ whole genome shotgun (WGS) entry which is preliminary data.</text>
</comment>
<dbReference type="Proteomes" id="UP000241436">
    <property type="component" value="Unassembled WGS sequence"/>
</dbReference>
<evidence type="ECO:0000259" key="4">
    <source>
        <dbReference type="PROSITE" id="PS51194"/>
    </source>
</evidence>
<dbReference type="InterPro" id="IPR049730">
    <property type="entry name" value="SNF2/RAD54-like_C"/>
</dbReference>
<dbReference type="GO" id="GO:0016787">
    <property type="term" value="F:hydrolase activity"/>
    <property type="evidence" value="ECO:0007669"/>
    <property type="project" value="UniProtKB-KW"/>
</dbReference>
<evidence type="ECO:0000313" key="6">
    <source>
        <dbReference type="Proteomes" id="UP000241436"/>
    </source>
</evidence>
<dbReference type="InterPro" id="IPR014001">
    <property type="entry name" value="Helicase_ATP-bd"/>
</dbReference>
<dbReference type="GO" id="GO:0005524">
    <property type="term" value="F:ATP binding"/>
    <property type="evidence" value="ECO:0007669"/>
    <property type="project" value="InterPro"/>
</dbReference>
<keyword evidence="6" id="KW-1185">Reference proteome</keyword>
<proteinExistence type="predicted"/>
<dbReference type="EMBL" id="NVQC01000030">
    <property type="protein sequence ID" value="PTL35116.1"/>
    <property type="molecule type" value="Genomic_DNA"/>
</dbReference>
<dbReference type="FunFam" id="3.40.50.300:FF:000533">
    <property type="entry name" value="Helicase, Snf2 family"/>
    <property type="match status" value="1"/>
</dbReference>
<keyword evidence="5" id="KW-0347">Helicase</keyword>
<dbReference type="OrthoDB" id="9760715at2"/>
<dbReference type="InterPro" id="IPR038718">
    <property type="entry name" value="SNF2-like_sf"/>
</dbReference>
<evidence type="ECO:0000313" key="5">
    <source>
        <dbReference type="EMBL" id="PTL35116.1"/>
    </source>
</evidence>
<feature type="domain" description="Helicase C-terminal" evidence="4">
    <location>
        <begin position="890"/>
        <end position="1047"/>
    </location>
</feature>
<keyword evidence="5" id="KW-0547">Nucleotide-binding</keyword>
<keyword evidence="1" id="KW-0378">Hydrolase</keyword>
<dbReference type="Gene3D" id="3.40.50.10810">
    <property type="entry name" value="Tandem AAA-ATPase domain"/>
    <property type="match status" value="1"/>
</dbReference>
<dbReference type="PROSITE" id="PS51192">
    <property type="entry name" value="HELICASE_ATP_BIND_1"/>
    <property type="match status" value="1"/>
</dbReference>
<accession>A0A2T4TVH1</accession>
<evidence type="ECO:0000259" key="3">
    <source>
        <dbReference type="PROSITE" id="PS51192"/>
    </source>
</evidence>
<reference evidence="6" key="2">
    <citation type="journal article" date="2018" name="Environ. Microbiol.">
        <title>Bloom of a denitrifying methanotroph, 'Candidatus Methylomirabilis limnetica', in a deep stratified lake.</title>
        <authorList>
            <person name="Graf J.S."/>
            <person name="Mayr M.J."/>
            <person name="Marchant H.K."/>
            <person name="Tienken D."/>
            <person name="Hach P.F."/>
            <person name="Brand A."/>
            <person name="Schubert C.J."/>
            <person name="Kuypers M.M."/>
            <person name="Milucka J."/>
        </authorList>
    </citation>
    <scope>NUCLEOTIDE SEQUENCE [LARGE SCALE GENOMIC DNA]</scope>
    <source>
        <strain evidence="6">Zug</strain>
    </source>
</reference>
<dbReference type="PANTHER" id="PTHR10799">
    <property type="entry name" value="SNF2/RAD54 HELICASE FAMILY"/>
    <property type="match status" value="1"/>
</dbReference>
<evidence type="ECO:0000256" key="2">
    <source>
        <dbReference type="SAM" id="MobiDB-lite"/>
    </source>
</evidence>
<keyword evidence="5" id="KW-0067">ATP-binding</keyword>
<organism evidence="5 6">
    <name type="scientific">Candidatus Methylomirabilis limnetica</name>
    <dbReference type="NCBI Taxonomy" id="2033718"/>
    <lineage>
        <taxon>Bacteria</taxon>
        <taxon>Candidatus Methylomirabilota</taxon>
        <taxon>Candidatus Methylomirabilia</taxon>
        <taxon>Candidatus Methylomirabilales</taxon>
        <taxon>Candidatus Methylomirabilaceae</taxon>
        <taxon>Candidatus Methylomirabilis</taxon>
    </lineage>
</organism>
<gene>
    <name evidence="5" type="ORF">CLG94_11585</name>
</gene>
<dbReference type="CDD" id="cd18793">
    <property type="entry name" value="SF2_C_SNF"/>
    <property type="match status" value="1"/>
</dbReference>
<dbReference type="SUPFAM" id="SSF52540">
    <property type="entry name" value="P-loop containing nucleoside triphosphate hydrolases"/>
    <property type="match status" value="2"/>
</dbReference>
<feature type="region of interest" description="Disordered" evidence="2">
    <location>
        <begin position="26"/>
        <end position="47"/>
    </location>
</feature>